<name>I3R8I5_HALMT</name>
<proteinExistence type="predicted"/>
<dbReference type="EMBL" id="CP001868">
    <property type="protein sequence ID" value="AFK20545.1"/>
    <property type="molecule type" value="Genomic_DNA"/>
</dbReference>
<evidence type="ECO:0000313" key="8">
    <source>
        <dbReference type="Proteomes" id="UP000027075"/>
    </source>
</evidence>
<feature type="transmembrane region" description="Helical" evidence="1">
    <location>
        <begin position="181"/>
        <end position="205"/>
    </location>
</feature>
<feature type="transmembrane region" description="Helical" evidence="1">
    <location>
        <begin position="91"/>
        <end position="113"/>
    </location>
</feature>
<dbReference type="PaxDb" id="523841-HFX_2875"/>
<feature type="transmembrane region" description="Helical" evidence="1">
    <location>
        <begin position="15"/>
        <end position="35"/>
    </location>
</feature>
<dbReference type="Proteomes" id="UP000027075">
    <property type="component" value="Chromosome"/>
</dbReference>
<accession>I3R8I5</accession>
<dbReference type="STRING" id="523841.HFX_2875"/>
<evidence type="ECO:0000313" key="2">
    <source>
        <dbReference type="EMBL" id="AFK20545.1"/>
    </source>
</evidence>
<reference evidence="3 8" key="4">
    <citation type="submission" date="2014-04" db="EMBL/GenBank/DDBJ databases">
        <title>Transcriptional profiles of Haloferax mediterranei on the basis of nitrogen availability.</title>
        <authorList>
            <person name="Bautista V."/>
        </authorList>
    </citation>
    <scope>NUCLEOTIDE SEQUENCE [LARGE SCALE GENOMIC DNA]</scope>
    <source>
        <strain evidence="3">ATCC 33500</strain>
        <strain evidence="8">ATCC 33500 / DSM 1411 / JCM 8866 / NBRC 14739 / NCIMB 2177 / R-4</strain>
    </source>
</reference>
<dbReference type="InterPro" id="IPR025098">
    <property type="entry name" value="DUF4013"/>
</dbReference>
<feature type="transmembrane region" description="Helical" evidence="1">
    <location>
        <begin position="41"/>
        <end position="62"/>
    </location>
</feature>
<dbReference type="Proteomes" id="UP000011603">
    <property type="component" value="Unassembled WGS sequence"/>
</dbReference>
<dbReference type="OrthoDB" id="107590at2157"/>
<dbReference type="EMBL" id="CP007551">
    <property type="protein sequence ID" value="AHZ23902.1"/>
    <property type="molecule type" value="Genomic_DNA"/>
</dbReference>
<feature type="transmembrane region" description="Helical" evidence="1">
    <location>
        <begin position="133"/>
        <end position="160"/>
    </location>
</feature>
<evidence type="ECO:0000313" key="5">
    <source>
        <dbReference type="EMBL" id="QCQ76027.1"/>
    </source>
</evidence>
<reference evidence="4 7" key="3">
    <citation type="journal article" date="2014" name="PLoS Genet.">
        <title>Phylogenetically driven sequencing of extremely halophilic archaea reveals strategies for static and dynamic osmo-response.</title>
        <authorList>
            <person name="Becker E.A."/>
            <person name="Seitzer P.M."/>
            <person name="Tritt A."/>
            <person name="Larsen D."/>
            <person name="Krusor M."/>
            <person name="Yao A.I."/>
            <person name="Wu D."/>
            <person name="Madern D."/>
            <person name="Eisen J.A."/>
            <person name="Darling A.E."/>
            <person name="Facciotti M.T."/>
        </authorList>
    </citation>
    <scope>NUCLEOTIDE SEQUENCE [LARGE SCALE GENOMIC DNA]</scope>
    <source>
        <strain evidence="4">ATCC 33500</strain>
        <strain evidence="7">ATCC 33500 / DSM 1411 / JCM 8866 / NBRC 14739 / NCIMB 2177 / R-4</strain>
    </source>
</reference>
<evidence type="ECO:0000313" key="3">
    <source>
        <dbReference type="EMBL" id="AHZ23902.1"/>
    </source>
</evidence>
<dbReference type="Pfam" id="PF13197">
    <property type="entry name" value="DUF4013"/>
    <property type="match status" value="1"/>
</dbReference>
<evidence type="ECO:0000313" key="9">
    <source>
        <dbReference type="Proteomes" id="UP000299011"/>
    </source>
</evidence>
<feature type="transmembrane region" description="Helical" evidence="1">
    <location>
        <begin position="211"/>
        <end position="233"/>
    </location>
</feature>
<reference evidence="2 6" key="2">
    <citation type="journal article" date="2012" name="J. Bacteriol.">
        <title>Complete genome sequence of the metabolically versatile halophilic archaeon Haloferax mediterranei, a poly(3-hydroxybutyrate-co-3-hydroxyvalerate) producer.</title>
        <authorList>
            <person name="Han J."/>
            <person name="Zhang F."/>
            <person name="Hou J."/>
            <person name="Liu X."/>
            <person name="Li M."/>
            <person name="Liu H."/>
            <person name="Cai L."/>
            <person name="Zhang B."/>
            <person name="Chen Y."/>
            <person name="Zhou J."/>
            <person name="Hu S."/>
            <person name="Xiang H."/>
        </authorList>
    </citation>
    <scope>NUCLEOTIDE SEQUENCE [LARGE SCALE GENOMIC DNA]</scope>
    <source>
        <strain evidence="6">ATCC 33500 / DSM 1411 / JCM 8866 / NBRC 14739 / NCIMB 2177 / R-4</strain>
        <strain evidence="2">CGMCC 1.2087</strain>
    </source>
</reference>
<sequence>MLSDALRFMPQSDDWLATTAIGGILALVATALLFLSFVVPLLFFLSVPFVLVATALLQGYYVRSMRAAADGTKEAPSFTDWGGLVVDGLKLLVVSFVWSFVVLIPMFVLPVVLEFGSAATESIPQSTTAATQATNLGLGIVGVVGGLLIITLALFVSYVVPAAGANFAIEGNLGAGFHVRTILKGAFTSEYAIAWVLALLILMVIGTVGNLLSIILVGFFISFYAQVASFYLWGRGYADGLGRTSGW</sequence>
<reference evidence="2" key="1">
    <citation type="journal article" date="2012" name="Appl. Environ. Microbiol.">
        <title>Identification of the haloarchaeal phasin (PhaP) that functions in polyhydroxyalkanoate accumulation and granule formation in Haloferax mediterranei.</title>
        <authorList>
            <person name="Cai S."/>
            <person name="Cai L."/>
            <person name="Liu H."/>
            <person name="Liu X."/>
            <person name="Han J."/>
            <person name="Zhou J."/>
            <person name="Xiang H."/>
        </authorList>
    </citation>
    <scope>NUCLEOTIDE SEQUENCE</scope>
    <source>
        <strain evidence="2">CGMCC 1.2087</strain>
    </source>
</reference>
<keyword evidence="1" id="KW-0812">Transmembrane</keyword>
<dbReference type="HOGENOM" id="CLU_079270_2_0_2"/>
<evidence type="ECO:0000313" key="6">
    <source>
        <dbReference type="Proteomes" id="UP000006469"/>
    </source>
</evidence>
<dbReference type="KEGG" id="hme:HFX_2875"/>
<keyword evidence="7" id="KW-1185">Reference proteome</keyword>
<protein>
    <submittedName>
        <fullName evidence="5">DUF4013 domain-containing protein</fullName>
    </submittedName>
</protein>
<dbReference type="Proteomes" id="UP000299011">
    <property type="component" value="Chromosome"/>
</dbReference>
<organism evidence="2 6">
    <name type="scientific">Haloferax mediterranei (strain ATCC 33500 / DSM 1411 / JCM 8866 / NBRC 14739 / NCIMB 2177 / R-4)</name>
    <name type="common">Halobacterium mediterranei</name>
    <dbReference type="NCBI Taxonomy" id="523841"/>
    <lineage>
        <taxon>Archaea</taxon>
        <taxon>Methanobacteriati</taxon>
        <taxon>Methanobacteriota</taxon>
        <taxon>Stenosarchaea group</taxon>
        <taxon>Halobacteria</taxon>
        <taxon>Halobacteriales</taxon>
        <taxon>Haloferacaceae</taxon>
        <taxon>Haloferax</taxon>
    </lineage>
</organism>
<dbReference type="GeneID" id="40157233"/>
<gene>
    <name evidence="2" type="ordered locus">HFX_2875</name>
    <name evidence="3" type="ORF">BM92_15170</name>
    <name evidence="4" type="ORF">C439_16120</name>
    <name evidence="5" type="ORF">E6P09_12410</name>
</gene>
<keyword evidence="1" id="KW-1133">Transmembrane helix</keyword>
<reference evidence="5 9" key="6">
    <citation type="submission" date="2019-04" db="EMBL/GenBank/DDBJ databases">
        <title>Methylomes of two halophilic Archaea, Haloarcula marismortui and Haloferax mediterranei.</title>
        <authorList>
            <person name="DasSarma S."/>
            <person name="DasSarma P."/>
            <person name="DasSarma S."/>
            <person name="Fomenkov A."/>
            <person name="Vincze T."/>
            <person name="Anton B.P."/>
            <person name="Roberts R.J."/>
        </authorList>
    </citation>
    <scope>NUCLEOTIDE SEQUENCE [LARGE SCALE GENOMIC DNA]</scope>
    <source>
        <strain evidence="5">ATCC 33500</strain>
        <strain evidence="9">ATCC 33500 / DSM 1411 / JCM 8866 / NBRC 14739 / NCIMB 2177 / R-4</strain>
    </source>
</reference>
<evidence type="ECO:0000313" key="4">
    <source>
        <dbReference type="EMBL" id="ELZ98327.1"/>
    </source>
</evidence>
<evidence type="ECO:0000313" key="7">
    <source>
        <dbReference type="Proteomes" id="UP000011603"/>
    </source>
</evidence>
<dbReference type="RefSeq" id="WP_004060379.1">
    <property type="nucleotide sequence ID" value="NC_017941.2"/>
</dbReference>
<dbReference type="eggNOG" id="arCOG02879">
    <property type="taxonomic scope" value="Archaea"/>
</dbReference>
<dbReference type="Proteomes" id="UP000006469">
    <property type="component" value="Chromosome"/>
</dbReference>
<dbReference type="EMBL" id="AOLO01000013">
    <property type="protein sequence ID" value="ELZ98327.1"/>
    <property type="molecule type" value="Genomic_DNA"/>
</dbReference>
<dbReference type="EMBL" id="CP039139">
    <property type="protein sequence ID" value="QCQ76027.1"/>
    <property type="molecule type" value="Genomic_DNA"/>
</dbReference>
<keyword evidence="1" id="KW-0472">Membrane</keyword>
<evidence type="ECO:0000256" key="1">
    <source>
        <dbReference type="SAM" id="Phobius"/>
    </source>
</evidence>
<dbReference type="PATRIC" id="fig|523841.21.peg.3257"/>
<reference evidence="2" key="5">
    <citation type="submission" date="2014-05" db="EMBL/GenBank/DDBJ databases">
        <authorList>
            <person name="Wang L."/>
            <person name="Yang H."/>
            <person name="Xiang H."/>
        </authorList>
    </citation>
    <scope>NUCLEOTIDE SEQUENCE</scope>
    <source>
        <strain evidence="2">CGMCC 1.2087</strain>
    </source>
</reference>
<dbReference type="AlphaFoldDB" id="I3R8I5"/>